<evidence type="ECO:0000256" key="3">
    <source>
        <dbReference type="ARBA" id="ARBA00024018"/>
    </source>
</evidence>
<dbReference type="InterPro" id="IPR036188">
    <property type="entry name" value="FAD/NAD-bd_sf"/>
</dbReference>
<comment type="similarity">
    <text evidence="3">Belongs to the 3-hydroxybenzoate 6-hydroxylase family.</text>
</comment>
<sequence>MAALATIPQKWPPALGPPQIEVRRRPICTASMAGAEPDVRKEDIVIVGAGVAGLATAVALQRVGIGSLVLEQAESLRTGGTSLTFFKNGWKVLDAIGVGSQLRSQFLEIQGIVVRSASGRELRSFNFQDEDPSQEVRAVERRILLETLSSQLPPNAISFSSKLKKVETSENGETILRLEDESQISSKIVIACDGIRSPVAKWMGFPDARYVGHCALRGLGYYSNGQPFEPRVTYIYGRGVRAAYVPVSRTKVYWFVCFNCPSPGPKITDPTILRQETETLVKDWPRELLDIIRSSPDDTIIRTPLVDRWLWPGISPPSSKGKVVLVGDAWHPMTPNLGQGACCALEDAVVLTGLLAEAVKTGTFTVEDAFRSYGEQRWPRIFPLTARANLVGALLQLENSVVCSLRDNVLVPKLVKLGSMLEHTNFDFEPLQFDKTN</sequence>
<evidence type="ECO:0000256" key="1">
    <source>
        <dbReference type="ARBA" id="ARBA00023002"/>
    </source>
</evidence>
<dbReference type="PANTHER" id="PTHR45934">
    <property type="entry name" value="FAD/NAD(P)-BINDING OXIDOREDUCTASE FAMILY PROTEIN"/>
    <property type="match status" value="1"/>
</dbReference>
<gene>
    <name evidence="5" type="ORF">SHERM_22203</name>
</gene>
<organism evidence="5 6">
    <name type="scientific">Striga hermonthica</name>
    <name type="common">Purple witchweed</name>
    <name type="synonym">Buchnera hermonthica</name>
    <dbReference type="NCBI Taxonomy" id="68872"/>
    <lineage>
        <taxon>Eukaryota</taxon>
        <taxon>Viridiplantae</taxon>
        <taxon>Streptophyta</taxon>
        <taxon>Embryophyta</taxon>
        <taxon>Tracheophyta</taxon>
        <taxon>Spermatophyta</taxon>
        <taxon>Magnoliopsida</taxon>
        <taxon>eudicotyledons</taxon>
        <taxon>Gunneridae</taxon>
        <taxon>Pentapetalae</taxon>
        <taxon>asterids</taxon>
        <taxon>lamiids</taxon>
        <taxon>Lamiales</taxon>
        <taxon>Orobanchaceae</taxon>
        <taxon>Buchnereae</taxon>
        <taxon>Striga</taxon>
    </lineage>
</organism>
<dbReference type="Pfam" id="PF01494">
    <property type="entry name" value="FAD_binding_3"/>
    <property type="match status" value="1"/>
</dbReference>
<proteinExistence type="inferred from homology"/>
<dbReference type="AlphaFoldDB" id="A0A9N7RE74"/>
<evidence type="ECO:0000313" key="5">
    <source>
        <dbReference type="EMBL" id="CAA0825427.1"/>
    </source>
</evidence>
<dbReference type="PANTHER" id="PTHR45934:SF9">
    <property type="entry name" value="FAD_NAD(P)-BINDING OXIDOREDUCTASE FAMILY PROTEIN"/>
    <property type="match status" value="1"/>
</dbReference>
<dbReference type="PRINTS" id="PR00420">
    <property type="entry name" value="RNGMNOXGNASE"/>
</dbReference>
<reference evidence="5" key="1">
    <citation type="submission" date="2019-12" db="EMBL/GenBank/DDBJ databases">
        <authorList>
            <person name="Scholes J."/>
        </authorList>
    </citation>
    <scope>NUCLEOTIDE SEQUENCE</scope>
</reference>
<evidence type="ECO:0000259" key="4">
    <source>
        <dbReference type="Pfam" id="PF01494"/>
    </source>
</evidence>
<dbReference type="SUPFAM" id="SSF51905">
    <property type="entry name" value="FAD/NAD(P)-binding domain"/>
    <property type="match status" value="1"/>
</dbReference>
<dbReference type="GO" id="GO:0071949">
    <property type="term" value="F:FAD binding"/>
    <property type="evidence" value="ECO:0007669"/>
    <property type="project" value="InterPro"/>
</dbReference>
<protein>
    <submittedName>
        <fullName evidence="5">FAD/NAD(P)-binding oxidoreductase family protein</fullName>
    </submittedName>
</protein>
<name>A0A9N7RE74_STRHE</name>
<dbReference type="GO" id="GO:0004497">
    <property type="term" value="F:monooxygenase activity"/>
    <property type="evidence" value="ECO:0007669"/>
    <property type="project" value="UniProtKB-KW"/>
</dbReference>
<keyword evidence="6" id="KW-1185">Reference proteome</keyword>
<comment type="caution">
    <text evidence="5">The sequence shown here is derived from an EMBL/GenBank/DDBJ whole genome shotgun (WGS) entry which is preliminary data.</text>
</comment>
<keyword evidence="2" id="KW-0503">Monooxygenase</keyword>
<dbReference type="OrthoDB" id="655030at2759"/>
<evidence type="ECO:0000256" key="2">
    <source>
        <dbReference type="ARBA" id="ARBA00023033"/>
    </source>
</evidence>
<dbReference type="Proteomes" id="UP001153555">
    <property type="component" value="Unassembled WGS sequence"/>
</dbReference>
<dbReference type="Gene3D" id="3.50.50.60">
    <property type="entry name" value="FAD/NAD(P)-binding domain"/>
    <property type="match status" value="1"/>
</dbReference>
<feature type="domain" description="FAD-binding" evidence="4">
    <location>
        <begin position="43"/>
        <end position="380"/>
    </location>
</feature>
<dbReference type="EMBL" id="CACSLK010026072">
    <property type="protein sequence ID" value="CAA0825427.1"/>
    <property type="molecule type" value="Genomic_DNA"/>
</dbReference>
<evidence type="ECO:0000313" key="6">
    <source>
        <dbReference type="Proteomes" id="UP001153555"/>
    </source>
</evidence>
<dbReference type="InterPro" id="IPR044560">
    <property type="entry name" value="MOase"/>
</dbReference>
<keyword evidence="1" id="KW-0560">Oxidoreductase</keyword>
<accession>A0A9N7RE74</accession>
<dbReference type="InterPro" id="IPR002938">
    <property type="entry name" value="FAD-bd"/>
</dbReference>